<accession>A0A931I3D5</accession>
<evidence type="ECO:0000313" key="4">
    <source>
        <dbReference type="Proteomes" id="UP000631694"/>
    </source>
</evidence>
<dbReference type="RefSeq" id="WP_197311600.1">
    <property type="nucleotide sequence ID" value="NZ_JADZLT010000050.1"/>
</dbReference>
<reference evidence="3" key="1">
    <citation type="submission" date="2020-12" db="EMBL/GenBank/DDBJ databases">
        <title>Methylobrevis albus sp. nov., isolated from fresh water lack sediment.</title>
        <authorList>
            <person name="Zou Q."/>
        </authorList>
    </citation>
    <scope>NUCLEOTIDE SEQUENCE</scope>
    <source>
        <strain evidence="3">L22</strain>
    </source>
</reference>
<feature type="domain" description="Solute-binding protein family 3/N-terminal" evidence="2">
    <location>
        <begin position="67"/>
        <end position="291"/>
    </location>
</feature>
<dbReference type="EMBL" id="JADZLT010000050">
    <property type="protein sequence ID" value="MBH0238535.1"/>
    <property type="molecule type" value="Genomic_DNA"/>
</dbReference>
<organism evidence="3 4">
    <name type="scientific">Methylobrevis albus</name>
    <dbReference type="NCBI Taxonomy" id="2793297"/>
    <lineage>
        <taxon>Bacteria</taxon>
        <taxon>Pseudomonadati</taxon>
        <taxon>Pseudomonadota</taxon>
        <taxon>Alphaproteobacteria</taxon>
        <taxon>Hyphomicrobiales</taxon>
        <taxon>Pleomorphomonadaceae</taxon>
        <taxon>Methylobrevis</taxon>
    </lineage>
</organism>
<keyword evidence="1" id="KW-0732">Signal</keyword>
<protein>
    <submittedName>
        <fullName evidence="3">Transporter substrate-binding domain-containing protein</fullName>
    </submittedName>
</protein>
<dbReference type="Proteomes" id="UP000631694">
    <property type="component" value="Unassembled WGS sequence"/>
</dbReference>
<dbReference type="AlphaFoldDB" id="A0A931I3D5"/>
<evidence type="ECO:0000256" key="1">
    <source>
        <dbReference type="ARBA" id="ARBA00022729"/>
    </source>
</evidence>
<dbReference type="SUPFAM" id="SSF53850">
    <property type="entry name" value="Periplasmic binding protein-like II"/>
    <property type="match status" value="1"/>
</dbReference>
<dbReference type="PANTHER" id="PTHR35936:SF35">
    <property type="entry name" value="L-CYSTINE-BINDING PROTEIN TCYJ"/>
    <property type="match status" value="1"/>
</dbReference>
<keyword evidence="4" id="KW-1185">Reference proteome</keyword>
<name>A0A931I3D5_9HYPH</name>
<gene>
    <name evidence="3" type="ORF">I5731_11935</name>
</gene>
<comment type="caution">
    <text evidence="3">The sequence shown here is derived from an EMBL/GenBank/DDBJ whole genome shotgun (WGS) entry which is preliminary data.</text>
</comment>
<dbReference type="PANTHER" id="PTHR35936">
    <property type="entry name" value="MEMBRANE-BOUND LYTIC MUREIN TRANSGLYCOSYLASE F"/>
    <property type="match status" value="1"/>
</dbReference>
<proteinExistence type="predicted"/>
<sequence length="293" mass="29385">MAGTLLAAIGGCLPAGAEGSAPAARPGAAAGTTVHLAQAAAGATATLPPRVFDPGLQAGEAGLPPRSIRFVTTDDFPPFNFADGGGTLIGYNVELARAICRGAGVACTIQALPFDELGAAVAENRADAIIAGLRRPDAPGELLFTRPYLVIPARFVAAAGAAITATPEGLAGLTVAVVAGSRHEAYLSDFFGDTTRVTAPDLAGALALLKEGKAAAVFADALPLTFWLNGPAAAGCCGFAGGPYIEPAYFDGGLAIAVSGEPLKVFLDGALMRLEQSGELGELSLTFFPAGLY</sequence>
<evidence type="ECO:0000313" key="3">
    <source>
        <dbReference type="EMBL" id="MBH0238535.1"/>
    </source>
</evidence>
<dbReference type="Pfam" id="PF00497">
    <property type="entry name" value="SBP_bac_3"/>
    <property type="match status" value="1"/>
</dbReference>
<evidence type="ECO:0000259" key="2">
    <source>
        <dbReference type="SMART" id="SM00062"/>
    </source>
</evidence>
<dbReference type="Gene3D" id="3.40.190.10">
    <property type="entry name" value="Periplasmic binding protein-like II"/>
    <property type="match status" value="2"/>
</dbReference>
<dbReference type="InterPro" id="IPR001638">
    <property type="entry name" value="Solute-binding_3/MltF_N"/>
</dbReference>
<dbReference type="SMART" id="SM00062">
    <property type="entry name" value="PBPb"/>
    <property type="match status" value="1"/>
</dbReference>